<dbReference type="EMBL" id="CP031194">
    <property type="protein sequence ID" value="AXG80248.1"/>
    <property type="molecule type" value="Genomic_DNA"/>
</dbReference>
<proteinExistence type="predicted"/>
<dbReference type="OrthoDB" id="8595425at2"/>
<name>A0A345HU74_9ACTN</name>
<dbReference type="AlphaFoldDB" id="A0A345HU74"/>
<protein>
    <submittedName>
        <fullName evidence="2">DUF4180 domain-containing protein</fullName>
    </submittedName>
</protein>
<dbReference type="KEGG" id="spad:DVK44_24205"/>
<dbReference type="RefSeq" id="WP_114661729.1">
    <property type="nucleotide sequence ID" value="NZ_CP031194.1"/>
</dbReference>
<sequence length="122" mass="13512">MPDTLQYLADTPVLVCAPDGAPLRDEYGATDLIGEGYGLGAAWVAIPESRLADDFFRLRTRVAGDIVQKFANYRLGLAVIGDISRYTDASPALQDFVRESNRGTQLWFLTDFDALRTRLVRA</sequence>
<reference evidence="3" key="1">
    <citation type="submission" date="2018-07" db="EMBL/GenBank/DDBJ databases">
        <authorList>
            <person name="Zhao J."/>
        </authorList>
    </citation>
    <scope>NUCLEOTIDE SEQUENCE [LARGE SCALE GENOMIC DNA]</scope>
    <source>
        <strain evidence="3">GSSD-12</strain>
    </source>
</reference>
<evidence type="ECO:0000313" key="3">
    <source>
        <dbReference type="Proteomes" id="UP000253868"/>
    </source>
</evidence>
<feature type="domain" description="DUF4180" evidence="1">
    <location>
        <begin position="10"/>
        <end position="119"/>
    </location>
</feature>
<gene>
    <name evidence="2" type="ORF">DVK44_24205</name>
</gene>
<dbReference type="InterPro" id="IPR025438">
    <property type="entry name" value="DUF4180"/>
</dbReference>
<accession>A0A345HU74</accession>
<evidence type="ECO:0000313" key="2">
    <source>
        <dbReference type="EMBL" id="AXG80248.1"/>
    </source>
</evidence>
<dbReference type="Proteomes" id="UP000253868">
    <property type="component" value="Chromosome"/>
</dbReference>
<evidence type="ECO:0000259" key="1">
    <source>
        <dbReference type="Pfam" id="PF13788"/>
    </source>
</evidence>
<dbReference type="Pfam" id="PF13788">
    <property type="entry name" value="DUF4180"/>
    <property type="match status" value="1"/>
</dbReference>
<keyword evidence="3" id="KW-1185">Reference proteome</keyword>
<organism evidence="2 3">
    <name type="scientific">Streptomyces paludis</name>
    <dbReference type="NCBI Taxonomy" id="2282738"/>
    <lineage>
        <taxon>Bacteria</taxon>
        <taxon>Bacillati</taxon>
        <taxon>Actinomycetota</taxon>
        <taxon>Actinomycetes</taxon>
        <taxon>Kitasatosporales</taxon>
        <taxon>Streptomycetaceae</taxon>
        <taxon>Streptomyces</taxon>
    </lineage>
</organism>